<evidence type="ECO:0000313" key="2">
    <source>
        <dbReference type="EMBL" id="KKM00007.1"/>
    </source>
</evidence>
<accession>A0A0F9HAG7</accession>
<dbReference type="InterPro" id="IPR011006">
    <property type="entry name" value="CheY-like_superfamily"/>
</dbReference>
<dbReference type="SUPFAM" id="SSF52172">
    <property type="entry name" value="CheY-like"/>
    <property type="match status" value="1"/>
</dbReference>
<dbReference type="GO" id="GO:0000160">
    <property type="term" value="P:phosphorelay signal transduction system"/>
    <property type="evidence" value="ECO:0007669"/>
    <property type="project" value="InterPro"/>
</dbReference>
<dbReference type="Gene3D" id="3.40.50.2300">
    <property type="match status" value="1"/>
</dbReference>
<reference evidence="2" key="1">
    <citation type="journal article" date="2015" name="Nature">
        <title>Complex archaea that bridge the gap between prokaryotes and eukaryotes.</title>
        <authorList>
            <person name="Spang A."/>
            <person name="Saw J.H."/>
            <person name="Jorgensen S.L."/>
            <person name="Zaremba-Niedzwiedzka K."/>
            <person name="Martijn J."/>
            <person name="Lind A.E."/>
            <person name="van Eijk R."/>
            <person name="Schleper C."/>
            <person name="Guy L."/>
            <person name="Ettema T.J."/>
        </authorList>
    </citation>
    <scope>NUCLEOTIDE SEQUENCE</scope>
</reference>
<dbReference type="EMBL" id="LAZR01017534">
    <property type="protein sequence ID" value="KKM00007.1"/>
    <property type="molecule type" value="Genomic_DNA"/>
</dbReference>
<dbReference type="AlphaFoldDB" id="A0A0F9HAG7"/>
<dbReference type="PROSITE" id="PS50110">
    <property type="entry name" value="RESPONSE_REGULATORY"/>
    <property type="match status" value="1"/>
</dbReference>
<organism evidence="2">
    <name type="scientific">marine sediment metagenome</name>
    <dbReference type="NCBI Taxonomy" id="412755"/>
    <lineage>
        <taxon>unclassified sequences</taxon>
        <taxon>metagenomes</taxon>
        <taxon>ecological metagenomes</taxon>
    </lineage>
</organism>
<name>A0A0F9HAG7_9ZZZZ</name>
<feature type="domain" description="Response regulatory" evidence="1">
    <location>
        <begin position="5"/>
        <end position="115"/>
    </location>
</feature>
<protein>
    <recommendedName>
        <fullName evidence="1">Response regulatory domain-containing protein</fullName>
    </recommendedName>
</protein>
<evidence type="ECO:0000259" key="1">
    <source>
        <dbReference type="PROSITE" id="PS50110"/>
    </source>
</evidence>
<dbReference type="InterPro" id="IPR001789">
    <property type="entry name" value="Sig_transdc_resp-reg_receiver"/>
</dbReference>
<comment type="caution">
    <text evidence="2">The sequence shown here is derived from an EMBL/GenBank/DDBJ whole genome shotgun (WGS) entry which is preliminary data.</text>
</comment>
<gene>
    <name evidence="2" type="ORF">LCGC14_1808740</name>
</gene>
<proteinExistence type="predicted"/>
<sequence length="140" mass="15271">MTKIHVLLAEKDDLVTTDLAVELENSGLTVSAMTNSCVSALKMIDENSLDFALLNVELQDGASYPVAKRLKALGIPFVFFTSFEKSEIDLEFQDVPRLAKPQAPRLVADFVAGLLNSLAENPAHSAKTKGSEHWRLNPSS</sequence>